<proteinExistence type="predicted"/>
<gene>
    <name evidence="1" type="ORF">AJAP_07640</name>
</gene>
<dbReference type="EMBL" id="CP008953">
    <property type="protein sequence ID" value="AIG74438.1"/>
    <property type="molecule type" value="Genomic_DNA"/>
</dbReference>
<dbReference type="KEGG" id="aja:AJAP_07640"/>
<keyword evidence="2" id="KW-1185">Reference proteome</keyword>
<sequence length="195" mass="22960">MEIAERHQWQLNALTFLYAYTQYVLVHERVMAGLPPEKPAELDKPRMLRLAKVVDDMILDFRKEDGLTDLERRRVIRLAREIKSHVREKWPPREPSLTEWIASAAAHFYCEEHINNGYVRMGRVFDPDMADRFLERVEFCRGQTVTITTYAHKVADGEQLTYGETNQLEVWKEDAIAHLDNLDSDFGDIKMYVEF</sequence>
<accession>A0A075UNH8</accession>
<evidence type="ECO:0000313" key="1">
    <source>
        <dbReference type="EMBL" id="AIG74438.1"/>
    </source>
</evidence>
<name>A0A075UNH8_9PSEU</name>
<evidence type="ECO:0000313" key="2">
    <source>
        <dbReference type="Proteomes" id="UP000028492"/>
    </source>
</evidence>
<dbReference type="eggNOG" id="ENOG5032WVX">
    <property type="taxonomic scope" value="Bacteria"/>
</dbReference>
<dbReference type="Proteomes" id="UP000028492">
    <property type="component" value="Chromosome"/>
</dbReference>
<dbReference type="AlphaFoldDB" id="A0A075UNH8"/>
<organism evidence="1 2">
    <name type="scientific">Amycolatopsis japonica</name>
    <dbReference type="NCBI Taxonomy" id="208439"/>
    <lineage>
        <taxon>Bacteria</taxon>
        <taxon>Bacillati</taxon>
        <taxon>Actinomycetota</taxon>
        <taxon>Actinomycetes</taxon>
        <taxon>Pseudonocardiales</taxon>
        <taxon>Pseudonocardiaceae</taxon>
        <taxon>Amycolatopsis</taxon>
        <taxon>Amycolatopsis japonica group</taxon>
    </lineage>
</organism>
<dbReference type="HOGENOM" id="CLU_1393773_0_0_11"/>
<dbReference type="STRING" id="208439.AJAP_07640"/>
<dbReference type="RefSeq" id="WP_038509223.1">
    <property type="nucleotide sequence ID" value="NZ_CP008953.1"/>
</dbReference>
<protein>
    <submittedName>
        <fullName evidence="1">Uncharacterized protein</fullName>
    </submittedName>
</protein>
<reference evidence="1 2" key="1">
    <citation type="journal article" date="2014" name="J. Biotechnol.">
        <title>Complete genome sequence of the actinobacterium Amycolatopsis japonica MG417-CF17(T) (=DSM 44213T) producing (S,S)-N,N'-ethylenediaminedisuccinic acid.</title>
        <authorList>
            <person name="Stegmann E."/>
            <person name="Albersmeier A."/>
            <person name="Spohn M."/>
            <person name="Gert H."/>
            <person name="Weber T."/>
            <person name="Wohlleben W."/>
            <person name="Kalinowski J."/>
            <person name="Ruckert C."/>
        </authorList>
    </citation>
    <scope>NUCLEOTIDE SEQUENCE [LARGE SCALE GENOMIC DNA]</scope>
    <source>
        <strain evidence="2">MG417-CF17 (DSM 44213)</strain>
    </source>
</reference>